<evidence type="ECO:0000313" key="3">
    <source>
        <dbReference type="Proteomes" id="UP001149165"/>
    </source>
</evidence>
<proteinExistence type="predicted"/>
<protein>
    <recommendedName>
        <fullName evidence="4">MARVEL domain-containing protein</fullName>
    </recommendedName>
</protein>
<keyword evidence="1" id="KW-0812">Transmembrane</keyword>
<keyword evidence="1" id="KW-0472">Membrane</keyword>
<comment type="caution">
    <text evidence="2">The sequence shown here is derived from an EMBL/GenBank/DDBJ whole genome shotgun (WGS) entry which is preliminary data.</text>
</comment>
<dbReference type="PANTHER" id="PTHR42083">
    <property type="entry name" value="MARVEL DOMAIN-CONTAINING PROTEIN"/>
    <property type="match status" value="1"/>
</dbReference>
<dbReference type="EMBL" id="JAPQKH010000004">
    <property type="protein sequence ID" value="KAJ5100462.1"/>
    <property type="molecule type" value="Genomic_DNA"/>
</dbReference>
<keyword evidence="1" id="KW-1133">Transmembrane helix</keyword>
<reference evidence="2" key="1">
    <citation type="submission" date="2022-11" db="EMBL/GenBank/DDBJ databases">
        <authorList>
            <person name="Petersen C."/>
        </authorList>
    </citation>
    <scope>NUCLEOTIDE SEQUENCE</scope>
    <source>
        <strain evidence="2">IBT 30069</strain>
    </source>
</reference>
<evidence type="ECO:0000256" key="1">
    <source>
        <dbReference type="SAM" id="Phobius"/>
    </source>
</evidence>
<gene>
    <name evidence="2" type="ORF">N7456_006514</name>
</gene>
<feature type="transmembrane region" description="Helical" evidence="1">
    <location>
        <begin position="197"/>
        <end position="218"/>
    </location>
</feature>
<feature type="transmembrane region" description="Helical" evidence="1">
    <location>
        <begin position="113"/>
        <end position="133"/>
    </location>
</feature>
<organism evidence="2 3">
    <name type="scientific">Penicillium angulare</name>
    <dbReference type="NCBI Taxonomy" id="116970"/>
    <lineage>
        <taxon>Eukaryota</taxon>
        <taxon>Fungi</taxon>
        <taxon>Dikarya</taxon>
        <taxon>Ascomycota</taxon>
        <taxon>Pezizomycotina</taxon>
        <taxon>Eurotiomycetes</taxon>
        <taxon>Eurotiomycetidae</taxon>
        <taxon>Eurotiales</taxon>
        <taxon>Aspergillaceae</taxon>
        <taxon>Penicillium</taxon>
    </lineage>
</organism>
<accession>A0A9W9FI88</accession>
<feature type="transmembrane region" description="Helical" evidence="1">
    <location>
        <begin position="153"/>
        <end position="177"/>
    </location>
</feature>
<dbReference type="Proteomes" id="UP001149165">
    <property type="component" value="Unassembled WGS sequence"/>
</dbReference>
<evidence type="ECO:0008006" key="4">
    <source>
        <dbReference type="Google" id="ProtNLM"/>
    </source>
</evidence>
<keyword evidence="3" id="KW-1185">Reference proteome</keyword>
<dbReference type="PANTHER" id="PTHR42083:SF1">
    <property type="entry name" value="MARVEL DOMAIN-CONTAINING PROTEIN"/>
    <property type="match status" value="1"/>
</dbReference>
<dbReference type="OrthoDB" id="5363290at2759"/>
<dbReference type="AlphaFoldDB" id="A0A9W9FI88"/>
<name>A0A9W9FI88_9EURO</name>
<reference evidence="2" key="2">
    <citation type="journal article" date="2023" name="IMA Fungus">
        <title>Comparative genomic study of the Penicillium genus elucidates a diverse pangenome and 15 lateral gene transfer events.</title>
        <authorList>
            <person name="Petersen C."/>
            <person name="Sorensen T."/>
            <person name="Nielsen M.R."/>
            <person name="Sondergaard T.E."/>
            <person name="Sorensen J.L."/>
            <person name="Fitzpatrick D.A."/>
            <person name="Frisvad J.C."/>
            <person name="Nielsen K.L."/>
        </authorList>
    </citation>
    <scope>NUCLEOTIDE SEQUENCE</scope>
    <source>
        <strain evidence="2">IBT 30069</strain>
    </source>
</reference>
<evidence type="ECO:0000313" key="2">
    <source>
        <dbReference type="EMBL" id="KAJ5100462.1"/>
    </source>
</evidence>
<feature type="transmembrane region" description="Helical" evidence="1">
    <location>
        <begin position="72"/>
        <end position="93"/>
    </location>
</feature>
<sequence>MFVAAKLLKTGYTEAKKHKAKKQAKAQAQYPNPNNGPYPEPYQMSGYPQGVAPGVDVRYQPDTPPPGKRTRLVSMITSAVRFLQFVFGLAVIGLYGQDVHHDHEDGISANAKWIYAVIVGILATSTSGIHMVLPFIIKGVNNSTNPKLQLPQFVWEFILCILWLTLFGIFGKMYIGVHADDSNKSLGDAAKINRMRHAAWVDLVNLLMWVFTASWALMRWLKNKRAATESEMGYDVEKENQI</sequence>